<dbReference type="OMA" id="GWIAMVD"/>
<feature type="modified residue" description="N6-(pyridoxal phosphate)lysine" evidence="5">
    <location>
        <position position="251"/>
    </location>
</feature>
<proteinExistence type="inferred from homology"/>
<dbReference type="InterPro" id="IPR005958">
    <property type="entry name" value="TyrNic_aminoTrfase"/>
</dbReference>
<dbReference type="EMBL" id="LNRQ01000004">
    <property type="protein sequence ID" value="KZM99608.1"/>
    <property type="molecule type" value="Genomic_DNA"/>
</dbReference>
<sequence length="429" mass="46716">MKGGLVKWGFRGNRVLDEASKLTVRGVLGTVMENLRNDGARPIIPLGHGDPSSFSCFKTAPVAEDSVVEAIRSAKFNCYGPAAGISAARRSVADHLSLNLPYKLSAEDIFLTVGANHAIEVILSVLARPGANILIPRPGYPVYEARAAFSNVEVRHFNLLPEKGWEVDLDSVGALADDNTVAIVIVNPGNPCGNVFTHEHLKQVAETARRLGILVIADEVYNHLCFGSNPFVPGGVFGTITPVLTLGSLSKRWIVPGWRLGWIAINDPNDILQKHGLVESIKSYISISAEPPTFIQGALPQILEKTTNGFFSNTIEILKEAVDVFYTKLEEIPCLTCPQKPEGAMSCMVKLNLSLLEDIHDDMDFCIKLAREESVVVLPGAAVGLKNWLRITFAVDPAALEDGLERMKAFYLRHAKKQGEADEDQIVSL</sequence>
<dbReference type="CDD" id="cd00609">
    <property type="entry name" value="AAT_like"/>
    <property type="match status" value="1"/>
</dbReference>
<dbReference type="InterPro" id="IPR015421">
    <property type="entry name" value="PyrdxlP-dep_Trfase_major"/>
</dbReference>
<evidence type="ECO:0000256" key="1">
    <source>
        <dbReference type="ARBA" id="ARBA00001933"/>
    </source>
</evidence>
<dbReference type="Proteomes" id="UP000077755">
    <property type="component" value="Chromosome 4"/>
</dbReference>
<keyword evidence="3 4" id="KW-0663">Pyridoxal phosphate</keyword>
<dbReference type="GO" id="GO:0030170">
    <property type="term" value="F:pyridoxal phosphate binding"/>
    <property type="evidence" value="ECO:0007669"/>
    <property type="project" value="InterPro"/>
</dbReference>
<keyword evidence="9" id="KW-1185">Reference proteome</keyword>
<dbReference type="Pfam" id="PF00155">
    <property type="entry name" value="Aminotran_1_2"/>
    <property type="match status" value="1"/>
</dbReference>
<organism evidence="7">
    <name type="scientific">Daucus carota subsp. sativus</name>
    <name type="common">Carrot</name>
    <dbReference type="NCBI Taxonomy" id="79200"/>
    <lineage>
        <taxon>Eukaryota</taxon>
        <taxon>Viridiplantae</taxon>
        <taxon>Streptophyta</taxon>
        <taxon>Embryophyta</taxon>
        <taxon>Tracheophyta</taxon>
        <taxon>Spermatophyta</taxon>
        <taxon>Magnoliopsida</taxon>
        <taxon>eudicotyledons</taxon>
        <taxon>Gunneridae</taxon>
        <taxon>Pentapetalae</taxon>
        <taxon>asterids</taxon>
        <taxon>campanulids</taxon>
        <taxon>Apiales</taxon>
        <taxon>Apiaceae</taxon>
        <taxon>Apioideae</taxon>
        <taxon>Scandiceae</taxon>
        <taxon>Daucinae</taxon>
        <taxon>Daucus</taxon>
        <taxon>Daucus sect. Daucus</taxon>
    </lineage>
</organism>
<dbReference type="Gene3D" id="3.90.1150.10">
    <property type="entry name" value="Aspartate Aminotransferase, domain 1"/>
    <property type="match status" value="1"/>
</dbReference>
<name>A0A165Z4R4_DAUCS</name>
<evidence type="ECO:0000256" key="2">
    <source>
        <dbReference type="ARBA" id="ARBA00007441"/>
    </source>
</evidence>
<dbReference type="PIRSF" id="PIRSF000517">
    <property type="entry name" value="Tyr_transaminase"/>
    <property type="match status" value="1"/>
</dbReference>
<reference evidence="8" key="2">
    <citation type="submission" date="2022-03" db="EMBL/GenBank/DDBJ databases">
        <title>Draft title - Genomic analysis of global carrot germplasm unveils the trajectory of domestication and the origin of high carotenoid orange carrot.</title>
        <authorList>
            <person name="Iorizzo M."/>
            <person name="Ellison S."/>
            <person name="Senalik D."/>
            <person name="Macko-Podgorni A."/>
            <person name="Grzebelus D."/>
            <person name="Bostan H."/>
            <person name="Rolling W."/>
            <person name="Curaba J."/>
            <person name="Simon P."/>
        </authorList>
    </citation>
    <scope>NUCLEOTIDE SEQUENCE</scope>
    <source>
        <tissue evidence="8">Leaf</tissue>
    </source>
</reference>
<dbReference type="PANTHER" id="PTHR45744">
    <property type="entry name" value="TYROSINE AMINOTRANSFERASE"/>
    <property type="match status" value="1"/>
</dbReference>
<dbReference type="NCBIfam" id="TIGR01265">
    <property type="entry name" value="tyr_nico_aTase"/>
    <property type="match status" value="1"/>
</dbReference>
<gene>
    <name evidence="7" type="ORF">DCAR_013030</name>
    <name evidence="8" type="ORF">DCAR_0418068</name>
</gene>
<dbReference type="EMBL" id="CP093346">
    <property type="protein sequence ID" value="WOG98723.1"/>
    <property type="molecule type" value="Genomic_DNA"/>
</dbReference>
<evidence type="ECO:0000313" key="7">
    <source>
        <dbReference type="EMBL" id="KZM99608.1"/>
    </source>
</evidence>
<evidence type="ECO:0000313" key="9">
    <source>
        <dbReference type="Proteomes" id="UP000077755"/>
    </source>
</evidence>
<dbReference type="KEGG" id="dcr:108216623"/>
<evidence type="ECO:0000259" key="6">
    <source>
        <dbReference type="Pfam" id="PF00155"/>
    </source>
</evidence>
<dbReference type="Gene3D" id="3.40.640.10">
    <property type="entry name" value="Type I PLP-dependent aspartate aminotransferase-like (Major domain)"/>
    <property type="match status" value="1"/>
</dbReference>
<dbReference type="GO" id="GO:0004838">
    <property type="term" value="F:L-tyrosine-2-oxoglutarate transaminase activity"/>
    <property type="evidence" value="ECO:0007669"/>
    <property type="project" value="TreeGrafter"/>
</dbReference>
<evidence type="ECO:0000256" key="5">
    <source>
        <dbReference type="PIRSR" id="PIRSR000517-1"/>
    </source>
</evidence>
<dbReference type="FunFam" id="3.90.1150.10:FF:000040">
    <property type="entry name" value="Tyrosine aminotransferase"/>
    <property type="match status" value="1"/>
</dbReference>
<dbReference type="STRING" id="79200.A0A165Z4R4"/>
<evidence type="ECO:0000313" key="8">
    <source>
        <dbReference type="EMBL" id="WOG98723.1"/>
    </source>
</evidence>
<evidence type="ECO:0000256" key="3">
    <source>
        <dbReference type="ARBA" id="ARBA00022898"/>
    </source>
</evidence>
<protein>
    <recommendedName>
        <fullName evidence="6">Aminotransferase class I/classII large domain-containing protein</fullName>
    </recommendedName>
</protein>
<evidence type="ECO:0000256" key="4">
    <source>
        <dbReference type="PIRNR" id="PIRNR000517"/>
    </source>
</evidence>
<dbReference type="InterPro" id="IPR015422">
    <property type="entry name" value="PyrdxlP-dep_Trfase_small"/>
</dbReference>
<comment type="similarity">
    <text evidence="2 4">Belongs to the class-I pyridoxal-phosphate-dependent aminotransferase family.</text>
</comment>
<dbReference type="OrthoDB" id="7042322at2759"/>
<dbReference type="SUPFAM" id="SSF53383">
    <property type="entry name" value="PLP-dependent transferases"/>
    <property type="match status" value="1"/>
</dbReference>
<feature type="domain" description="Aminotransferase class I/classII large" evidence="6">
    <location>
        <begin position="42"/>
        <end position="406"/>
    </location>
</feature>
<dbReference type="GO" id="GO:0006572">
    <property type="term" value="P:L-tyrosine catabolic process"/>
    <property type="evidence" value="ECO:0007669"/>
    <property type="project" value="TreeGrafter"/>
</dbReference>
<dbReference type="AlphaFoldDB" id="A0A165Z4R4"/>
<dbReference type="InterPro" id="IPR015424">
    <property type="entry name" value="PyrdxlP-dep_Trfase"/>
</dbReference>
<reference evidence="7" key="1">
    <citation type="journal article" date="2016" name="Nat. Genet.">
        <title>A high-quality carrot genome assembly provides new insights into carotenoid accumulation and asterid genome evolution.</title>
        <authorList>
            <person name="Iorizzo M."/>
            <person name="Ellison S."/>
            <person name="Senalik D."/>
            <person name="Zeng P."/>
            <person name="Satapoomin P."/>
            <person name="Huang J."/>
            <person name="Bowman M."/>
            <person name="Iovene M."/>
            <person name="Sanseverino W."/>
            <person name="Cavagnaro P."/>
            <person name="Yildiz M."/>
            <person name="Macko-Podgorni A."/>
            <person name="Moranska E."/>
            <person name="Grzebelus E."/>
            <person name="Grzebelus D."/>
            <person name="Ashrafi H."/>
            <person name="Zheng Z."/>
            <person name="Cheng S."/>
            <person name="Spooner D."/>
            <person name="Van Deynze A."/>
            <person name="Simon P."/>
        </authorList>
    </citation>
    <scope>NUCLEOTIDE SEQUENCE [LARGE SCALE GENOMIC DNA]</scope>
    <source>
        <tissue evidence="7">Leaf</tissue>
    </source>
</reference>
<dbReference type="InterPro" id="IPR004839">
    <property type="entry name" value="Aminotransferase_I/II_large"/>
</dbReference>
<dbReference type="Gramene" id="KZM99608">
    <property type="protein sequence ID" value="KZM99608"/>
    <property type="gene ID" value="DCAR_013030"/>
</dbReference>
<accession>A0A165Z4R4</accession>
<dbReference type="FunFam" id="3.40.640.10:FF:000048">
    <property type="entry name" value="tyrosine aminotransferase"/>
    <property type="match status" value="1"/>
</dbReference>
<dbReference type="PANTHER" id="PTHR45744:SF25">
    <property type="entry name" value="AMINOTRANSFERASE TAT2-RELATED"/>
    <property type="match status" value="1"/>
</dbReference>
<comment type="cofactor">
    <cofactor evidence="1 4 5">
        <name>pyridoxal 5'-phosphate</name>
        <dbReference type="ChEBI" id="CHEBI:597326"/>
    </cofactor>
</comment>